<evidence type="ECO:0000313" key="3">
    <source>
        <dbReference type="Proteomes" id="UP001283361"/>
    </source>
</evidence>
<feature type="region of interest" description="Disordered" evidence="1">
    <location>
        <begin position="1"/>
        <end position="32"/>
    </location>
</feature>
<feature type="compositionally biased region" description="Basic and acidic residues" evidence="1">
    <location>
        <begin position="11"/>
        <end position="32"/>
    </location>
</feature>
<organism evidence="2 3">
    <name type="scientific">Elysia crispata</name>
    <name type="common">lettuce slug</name>
    <dbReference type="NCBI Taxonomy" id="231223"/>
    <lineage>
        <taxon>Eukaryota</taxon>
        <taxon>Metazoa</taxon>
        <taxon>Spiralia</taxon>
        <taxon>Lophotrochozoa</taxon>
        <taxon>Mollusca</taxon>
        <taxon>Gastropoda</taxon>
        <taxon>Heterobranchia</taxon>
        <taxon>Euthyneura</taxon>
        <taxon>Panpulmonata</taxon>
        <taxon>Sacoglossa</taxon>
        <taxon>Placobranchoidea</taxon>
        <taxon>Plakobranchidae</taxon>
        <taxon>Elysia</taxon>
    </lineage>
</organism>
<proteinExistence type="predicted"/>
<sequence>MEITRKKKESQRKEKEKSDGAGDRKREKETGRQTEKLYGEKYVWFIIPWYPDNWYKVKDNRILEQLEEALIDWRKEG</sequence>
<dbReference type="Gene3D" id="3.40.50.2300">
    <property type="match status" value="1"/>
</dbReference>
<gene>
    <name evidence="2" type="ORF">RRG08_058356</name>
</gene>
<protein>
    <submittedName>
        <fullName evidence="2">Uncharacterized protein</fullName>
    </submittedName>
</protein>
<dbReference type="AlphaFoldDB" id="A0AAE1CNK8"/>
<feature type="compositionally biased region" description="Basic residues" evidence="1">
    <location>
        <begin position="1"/>
        <end position="10"/>
    </location>
</feature>
<evidence type="ECO:0000313" key="2">
    <source>
        <dbReference type="EMBL" id="KAK3720467.1"/>
    </source>
</evidence>
<dbReference type="Proteomes" id="UP001283361">
    <property type="component" value="Unassembled WGS sequence"/>
</dbReference>
<dbReference type="EMBL" id="JAWDGP010007405">
    <property type="protein sequence ID" value="KAK3720467.1"/>
    <property type="molecule type" value="Genomic_DNA"/>
</dbReference>
<comment type="caution">
    <text evidence="2">The sequence shown here is derived from an EMBL/GenBank/DDBJ whole genome shotgun (WGS) entry which is preliminary data.</text>
</comment>
<accession>A0AAE1CNK8</accession>
<keyword evidence="3" id="KW-1185">Reference proteome</keyword>
<evidence type="ECO:0000256" key="1">
    <source>
        <dbReference type="SAM" id="MobiDB-lite"/>
    </source>
</evidence>
<reference evidence="2" key="1">
    <citation type="journal article" date="2023" name="G3 (Bethesda)">
        <title>A reference genome for the long-term kleptoplast-retaining sea slug Elysia crispata morphotype clarki.</title>
        <authorList>
            <person name="Eastman K.E."/>
            <person name="Pendleton A.L."/>
            <person name="Shaikh M.A."/>
            <person name="Suttiyut T."/>
            <person name="Ogas R."/>
            <person name="Tomko P."/>
            <person name="Gavelis G."/>
            <person name="Widhalm J.R."/>
            <person name="Wisecaver J.H."/>
        </authorList>
    </citation>
    <scope>NUCLEOTIDE SEQUENCE</scope>
    <source>
        <strain evidence="2">ECLA1</strain>
    </source>
</reference>
<name>A0AAE1CNK8_9GAST</name>